<dbReference type="GO" id="GO:0006139">
    <property type="term" value="P:nucleobase-containing compound metabolic process"/>
    <property type="evidence" value="ECO:0007669"/>
    <property type="project" value="InterPro"/>
</dbReference>
<dbReference type="Pfam" id="PF01612">
    <property type="entry name" value="DNA_pol_A_exo1"/>
    <property type="match status" value="1"/>
</dbReference>
<dbReference type="Proteomes" id="UP000298061">
    <property type="component" value="Unassembled WGS sequence"/>
</dbReference>
<feature type="compositionally biased region" description="Polar residues" evidence="1">
    <location>
        <begin position="1"/>
        <end position="11"/>
    </location>
</feature>
<organism evidence="3 4">
    <name type="scientific">Hericium alpestre</name>
    <dbReference type="NCBI Taxonomy" id="135208"/>
    <lineage>
        <taxon>Eukaryota</taxon>
        <taxon>Fungi</taxon>
        <taxon>Dikarya</taxon>
        <taxon>Basidiomycota</taxon>
        <taxon>Agaricomycotina</taxon>
        <taxon>Agaricomycetes</taxon>
        <taxon>Russulales</taxon>
        <taxon>Hericiaceae</taxon>
        <taxon>Hericium</taxon>
    </lineage>
</organism>
<dbReference type="InterPro" id="IPR052408">
    <property type="entry name" value="Exonuclease_MUT-7-like"/>
</dbReference>
<feature type="compositionally biased region" description="Basic and acidic residues" evidence="1">
    <location>
        <begin position="82"/>
        <end position="92"/>
    </location>
</feature>
<dbReference type="CDD" id="cd06141">
    <property type="entry name" value="WRN_exo"/>
    <property type="match status" value="1"/>
</dbReference>
<dbReference type="PANTHER" id="PTHR47765">
    <property type="entry name" value="3'-5' EXONUCLEASE DOMAIN-CONTAINING PROTEIN"/>
    <property type="match status" value="1"/>
</dbReference>
<evidence type="ECO:0000313" key="4">
    <source>
        <dbReference type="Proteomes" id="UP000298061"/>
    </source>
</evidence>
<dbReference type="OrthoDB" id="3038406at2759"/>
<reference evidence="3 4" key="1">
    <citation type="submission" date="2019-02" db="EMBL/GenBank/DDBJ databases">
        <title>Genome sequencing of the rare red list fungi Hericium alpestre (H. flagellum).</title>
        <authorList>
            <person name="Buettner E."/>
            <person name="Kellner H."/>
        </authorList>
    </citation>
    <scope>NUCLEOTIDE SEQUENCE [LARGE SCALE GENOMIC DNA]</scope>
    <source>
        <strain evidence="3 4">DSM 108284</strain>
    </source>
</reference>
<dbReference type="STRING" id="135208.A0A4Y9ZTI7"/>
<dbReference type="Gene3D" id="3.30.420.10">
    <property type="entry name" value="Ribonuclease H-like superfamily/Ribonuclease H"/>
    <property type="match status" value="1"/>
</dbReference>
<proteinExistence type="predicted"/>
<name>A0A4Y9ZTI7_9AGAM</name>
<feature type="region of interest" description="Disordered" evidence="1">
    <location>
        <begin position="290"/>
        <end position="309"/>
    </location>
</feature>
<dbReference type="SMART" id="SM00474">
    <property type="entry name" value="35EXOc"/>
    <property type="match status" value="1"/>
</dbReference>
<feature type="compositionally biased region" description="Polar residues" evidence="1">
    <location>
        <begin position="124"/>
        <end position="134"/>
    </location>
</feature>
<dbReference type="SUPFAM" id="SSF53098">
    <property type="entry name" value="Ribonuclease H-like"/>
    <property type="match status" value="1"/>
</dbReference>
<dbReference type="InterPro" id="IPR002562">
    <property type="entry name" value="3'-5'_exonuclease_dom"/>
</dbReference>
<dbReference type="GO" id="GO:0003676">
    <property type="term" value="F:nucleic acid binding"/>
    <property type="evidence" value="ECO:0007669"/>
    <property type="project" value="InterPro"/>
</dbReference>
<feature type="region of interest" description="Disordered" evidence="1">
    <location>
        <begin position="1"/>
        <end position="236"/>
    </location>
</feature>
<evidence type="ECO:0000259" key="2">
    <source>
        <dbReference type="SMART" id="SM00474"/>
    </source>
</evidence>
<feature type="compositionally biased region" description="Low complexity" evidence="1">
    <location>
        <begin position="197"/>
        <end position="208"/>
    </location>
</feature>
<dbReference type="PANTHER" id="PTHR47765:SF2">
    <property type="entry name" value="EXONUCLEASE MUT-7 HOMOLOG"/>
    <property type="match status" value="1"/>
</dbReference>
<dbReference type="InterPro" id="IPR046616">
    <property type="entry name" value="DUF6729"/>
</dbReference>
<feature type="region of interest" description="Disordered" evidence="1">
    <location>
        <begin position="1039"/>
        <end position="1063"/>
    </location>
</feature>
<dbReference type="InterPro" id="IPR036397">
    <property type="entry name" value="RNaseH_sf"/>
</dbReference>
<keyword evidence="4" id="KW-1185">Reference proteome</keyword>
<evidence type="ECO:0000313" key="3">
    <source>
        <dbReference type="EMBL" id="TFY77343.1"/>
    </source>
</evidence>
<protein>
    <recommendedName>
        <fullName evidence="2">3'-5' exonuclease domain-containing protein</fullName>
    </recommendedName>
</protein>
<feature type="compositionally biased region" description="Low complexity" evidence="1">
    <location>
        <begin position="998"/>
        <end position="1015"/>
    </location>
</feature>
<feature type="domain" description="3'-5' exonuclease" evidence="2">
    <location>
        <begin position="705"/>
        <end position="894"/>
    </location>
</feature>
<feature type="compositionally biased region" description="Low complexity" evidence="1">
    <location>
        <begin position="135"/>
        <end position="161"/>
    </location>
</feature>
<sequence length="1157" mass="126515">MPSEPAPTTQKRGPGRPKGSKNKESAGAVGRPPKGGGPPRKNQPSSGSDVAERSQDSSTGSRLKQTKLSFVVPAPKGPCAREPPKSQDRPRGLDSGNAADVPVASPHSDESTVPPERAVERASRATSTATGSDTPASQNAAAQDGAAIPDSAYDDSASSASHGRDPTAAVAPRVAISADLTQPANSSRLISGRPPMASSSSAIGLASAVPQKGSDAPQQIRAQGGPSKTPSHGKGAEACPEYVRGPVDLGGVDDVDIDYLLGETGEDANEEDEFQPVPDDDEPVLASPETAALKNQPADGNKRRETQSRSTMPLWLKSVYAEMRERLISEMKTNASRRPTCYDQGSYTIGGPISFYNANHKIVSPADFYRPFFFVWLPHLFLKDGILCPACVHARRTRRSNNQPVTLQLNGWPDSPRRVTDLEYNLYLVGQRYRCGHPDCNTTYQPWSPAILDILPPALAAQFTLLLTYRGGLTDRLAALLRSSFRNGVGPTAFKDMISSFHYRYYEQLHIRYLEHVHSRQQGLVGGLYGEPNSKFTWFGNFDDRNRYAGSVPSRNYFQLFYGHYLSPWAHDMNKRMAMLSARYLAVDHSHKLSKRLAKVAGQTVFGALHTTVNEYGEIRQMTLTPTKGHDQFMPALGQMPDSLVTYGHGDIELVFTDSTRADKAELERIFPALRHNVHPVPNHSLLPMLEIPPDWSTWILSSEYQIRNQITCIMDDLAKLDDAEELKVGFDMEWSVDRINGIQGRIAILQISYGKDIFILQLRSFLRDGFLHLPPVLLTFLQSSRIRKVGVHVKADLTWLFKDCQQDTKSGSPFGGALELGQLAKAKNAADRANIGLADLVARTLHRCLDKDESTHISNHWSEPILTKQQEQYAVTDAYACWAVFEVLKSSPSPGAPVSLQSPEGTPVELLSRDCTQVIARGVLLSDRPKECRVPGYCIPANLSPTKEPIALSALQEKESLPLTLYFKFAHLRTSASSPSSPMSQPLHLTATCPANAPSTSVPHVTPSTSAPSTSALHVTASNLLAESSASIAVHETLNQSPGDAPLPDMADAGDDSPTGSWYDEIEYDPAIEQVPEMAHSDAASAQCAQQLRSTVKPQEPEVIRLHVLGDIWHLMDQFKIAVHHGLRRPFARALRDAIFIPDPEDKAAIEDVLKK</sequence>
<feature type="compositionally biased region" description="Polar residues" evidence="1">
    <location>
        <begin position="56"/>
        <end position="68"/>
    </location>
</feature>
<feature type="region of interest" description="Disordered" evidence="1">
    <location>
        <begin position="995"/>
        <end position="1015"/>
    </location>
</feature>
<evidence type="ECO:0000256" key="1">
    <source>
        <dbReference type="SAM" id="MobiDB-lite"/>
    </source>
</evidence>
<dbReference type="Pfam" id="PF20499">
    <property type="entry name" value="DUF6729"/>
    <property type="match status" value="1"/>
</dbReference>
<comment type="caution">
    <text evidence="3">The sequence shown here is derived from an EMBL/GenBank/DDBJ whole genome shotgun (WGS) entry which is preliminary data.</text>
</comment>
<feature type="compositionally biased region" description="Polar residues" evidence="1">
    <location>
        <begin position="179"/>
        <end position="189"/>
    </location>
</feature>
<feature type="compositionally biased region" description="Polar residues" evidence="1">
    <location>
        <begin position="216"/>
        <end position="230"/>
    </location>
</feature>
<gene>
    <name evidence="3" type="ORF">EWM64_g6670</name>
</gene>
<dbReference type="GO" id="GO:0008408">
    <property type="term" value="F:3'-5' exonuclease activity"/>
    <property type="evidence" value="ECO:0007669"/>
    <property type="project" value="InterPro"/>
</dbReference>
<dbReference type="AlphaFoldDB" id="A0A4Y9ZTI7"/>
<accession>A0A4Y9ZTI7</accession>
<dbReference type="EMBL" id="SFCI01000940">
    <property type="protein sequence ID" value="TFY77343.1"/>
    <property type="molecule type" value="Genomic_DNA"/>
</dbReference>
<dbReference type="InterPro" id="IPR012337">
    <property type="entry name" value="RNaseH-like_sf"/>
</dbReference>